<accession>A0ABM7G792</accession>
<sequence length="141" mass="15359">MATPKSRTYRLHLSEEGTDAFLECHSRLARIARRFIPYGATLTVAMLLIEALDGPELCDELSAPAVIRLTGRIEHFVGASPDLAHAAARMIEHLAASGDSGSAVSITRLYTTAIALMSASEDSEIARAYRRIETAFTLQIR</sequence>
<name>A0ABM7G792_9SPHN</name>
<reference evidence="1" key="1">
    <citation type="submission" date="2018-07" db="EMBL/GenBank/DDBJ databases">
        <title>Complete genome sequence of Sphingomonas bisphenolicum strain AO1, a bisphenol A degradative bacterium isolated from Japanese farm field.</title>
        <authorList>
            <person name="Murakami M."/>
            <person name="Koh M."/>
            <person name="Koba S."/>
            <person name="Matsumura Y."/>
        </authorList>
    </citation>
    <scope>NUCLEOTIDE SEQUENCE</scope>
    <source>
        <strain evidence="1">AO1</strain>
    </source>
</reference>
<proteinExistence type="predicted"/>
<dbReference type="RefSeq" id="WP_261934914.1">
    <property type="nucleotide sequence ID" value="NZ_AP018817.1"/>
</dbReference>
<keyword evidence="2" id="KW-1185">Reference proteome</keyword>
<gene>
    <name evidence="1" type="ORF">SBA_ch1_28420</name>
</gene>
<dbReference type="Proteomes" id="UP001059971">
    <property type="component" value="Chromosome 1"/>
</dbReference>
<protein>
    <submittedName>
        <fullName evidence="1">Uncharacterized protein</fullName>
    </submittedName>
</protein>
<evidence type="ECO:0000313" key="1">
    <source>
        <dbReference type="EMBL" id="BBF70642.1"/>
    </source>
</evidence>
<evidence type="ECO:0000313" key="2">
    <source>
        <dbReference type="Proteomes" id="UP001059971"/>
    </source>
</evidence>
<dbReference type="EMBL" id="AP018817">
    <property type="protein sequence ID" value="BBF70642.1"/>
    <property type="molecule type" value="Genomic_DNA"/>
</dbReference>
<organism evidence="1 2">
    <name type="scientific">Sphingomonas bisphenolicum</name>
    <dbReference type="NCBI Taxonomy" id="296544"/>
    <lineage>
        <taxon>Bacteria</taxon>
        <taxon>Pseudomonadati</taxon>
        <taxon>Pseudomonadota</taxon>
        <taxon>Alphaproteobacteria</taxon>
        <taxon>Sphingomonadales</taxon>
        <taxon>Sphingomonadaceae</taxon>
        <taxon>Sphingomonas</taxon>
    </lineage>
</organism>